<accession>A0A1J0LUS5</accession>
<evidence type="ECO:0000313" key="2">
    <source>
        <dbReference type="EMBL" id="APD10169.1"/>
    </source>
</evidence>
<dbReference type="AlphaFoldDB" id="A0A1J0LUS5"/>
<dbReference type="Proteomes" id="UP000182993">
    <property type="component" value="Chromosome"/>
</dbReference>
<evidence type="ECO:0000313" key="3">
    <source>
        <dbReference type="Proteomes" id="UP000182993"/>
    </source>
</evidence>
<dbReference type="KEGG" id="tbc:A0O31_02115"/>
<dbReference type="STRING" id="56956.A0O31_02115"/>
<feature type="domain" description="Bacteriophage Mu GpT" evidence="1">
    <location>
        <begin position="9"/>
        <end position="141"/>
    </location>
</feature>
<sequence>MILNRENLSALSRTLKALVFEAKEGYTPLWPKLALEVQSNGRANYYAWMENMPTMRLWEGERQVQNLTAETFAIANADWEATFAVSRTDAEDDQMDLIRITALQYARRWAEHDDLLIADLLRKGFQQKGYDGRPFFGSHTVGKRTFQNASNAPLTREAFRQALSQMRQLTDARGYPLGFFLQKPIYLVVGPGLESTAYEIVGVPTLPSGGANPDYGKAEILVSPWLVEEYETYWFLVDGSQAIRPFVLQRRSRPEWVAKDDPETSDEVFKRNVFIYGVYERKAAGYLFWQLAYGSTGTGTGA</sequence>
<dbReference type="InterPro" id="IPR018774">
    <property type="entry name" value="Phage_Mu_GpT"/>
</dbReference>
<protein>
    <submittedName>
        <fullName evidence="2">Mu-like prophage major head subunit gpT</fullName>
    </submittedName>
</protein>
<dbReference type="EMBL" id="CP016312">
    <property type="protein sequence ID" value="APD10169.1"/>
    <property type="molecule type" value="Genomic_DNA"/>
</dbReference>
<evidence type="ECO:0000259" key="1">
    <source>
        <dbReference type="Pfam" id="PF10124"/>
    </source>
</evidence>
<feature type="domain" description="Bacteriophage Mu GpT" evidence="1">
    <location>
        <begin position="231"/>
        <end position="296"/>
    </location>
</feature>
<name>A0A1J0LUS5_THEBO</name>
<dbReference type="RefSeq" id="WP_071677765.1">
    <property type="nucleotide sequence ID" value="NZ_CP016312.1"/>
</dbReference>
<organism evidence="2 3">
    <name type="scientific">Thermus brockianus</name>
    <dbReference type="NCBI Taxonomy" id="56956"/>
    <lineage>
        <taxon>Bacteria</taxon>
        <taxon>Thermotogati</taxon>
        <taxon>Deinococcota</taxon>
        <taxon>Deinococci</taxon>
        <taxon>Thermales</taxon>
        <taxon>Thermaceae</taxon>
        <taxon>Thermus</taxon>
    </lineage>
</organism>
<reference evidence="3" key="1">
    <citation type="submission" date="2016-06" db="EMBL/GenBank/DDBJ databases">
        <title>Whole genome sequencing of Thermus brockianus strain GE-1.</title>
        <authorList>
            <person name="Schaefers C."/>
            <person name="Blank S."/>
            <person name="Wiebusch S."/>
            <person name="Elleuche S."/>
            <person name="Antranikian G."/>
        </authorList>
    </citation>
    <scope>NUCLEOTIDE SEQUENCE [LARGE SCALE GENOMIC DNA]</scope>
    <source>
        <strain evidence="3">GE-1</strain>
    </source>
</reference>
<dbReference type="Pfam" id="PF10124">
    <property type="entry name" value="Mu-like_gpT"/>
    <property type="match status" value="3"/>
</dbReference>
<proteinExistence type="predicted"/>
<gene>
    <name evidence="2" type="ORF">A0O31_02115</name>
</gene>
<feature type="domain" description="Bacteriophage Mu GpT" evidence="1">
    <location>
        <begin position="149"/>
        <end position="226"/>
    </location>
</feature>
<dbReference type="OrthoDB" id="9804833at2"/>